<reference evidence="2" key="1">
    <citation type="submission" date="2012-12" db="EMBL/GenBank/DDBJ databases">
        <title>Genome Sequence of Photobacterium leiognathi lrivu.4.1.</title>
        <authorList>
            <person name="Urbanczyk H."/>
            <person name="Ogura Y."/>
            <person name="Hayashi T."/>
            <person name="Dunlap P.V."/>
        </authorList>
    </citation>
    <scope>NUCLEOTIDE SEQUENCE [LARGE SCALE GENOMIC DNA]</scope>
    <source>
        <strain evidence="2">lrivu.4.1</strain>
    </source>
</reference>
<gene>
    <name evidence="1" type="ORF">PLEI_1447</name>
</gene>
<organism evidence="1 2">
    <name type="scientific">Photobacterium leiognathi lrivu.4.1</name>
    <dbReference type="NCBI Taxonomy" id="1248232"/>
    <lineage>
        <taxon>Bacteria</taxon>
        <taxon>Pseudomonadati</taxon>
        <taxon>Pseudomonadota</taxon>
        <taxon>Gammaproteobacteria</taxon>
        <taxon>Vibrionales</taxon>
        <taxon>Vibrionaceae</taxon>
        <taxon>Photobacterium</taxon>
    </lineage>
</organism>
<dbReference type="AlphaFoldDB" id="A0A0U1P615"/>
<dbReference type="HOGENOM" id="CLU_2094558_0_0_6"/>
<name>A0A0U1P615_PHOLE</name>
<proteinExistence type="predicted"/>
<dbReference type="EMBL" id="DF196819">
    <property type="protein sequence ID" value="GAD29794.1"/>
    <property type="molecule type" value="Genomic_DNA"/>
</dbReference>
<dbReference type="RefSeq" id="WP_023932313.1">
    <property type="nucleotide sequence ID" value="NZ_DF196819.1"/>
</dbReference>
<sequence>MEFTSTTIPITIPHNLYLHPSFRDNQLFLLPLQHHLTVERSQNPQKTGKFFEKSCRKYCYTYHDFFAELALSDPMLIQIECDGEMFYSTKLIAGGEFFGMDENGMFIWEFEEQENE</sequence>
<dbReference type="Proteomes" id="UP000030675">
    <property type="component" value="Unassembled WGS sequence"/>
</dbReference>
<evidence type="ECO:0000313" key="2">
    <source>
        <dbReference type="Proteomes" id="UP000030675"/>
    </source>
</evidence>
<evidence type="ECO:0000313" key="1">
    <source>
        <dbReference type="EMBL" id="GAD29794.1"/>
    </source>
</evidence>
<protein>
    <submittedName>
        <fullName evidence="1">Uncharacterized protein</fullName>
    </submittedName>
</protein>
<accession>A0A0U1P615</accession>